<dbReference type="PANTHER" id="PTHR43630:SF2">
    <property type="entry name" value="GLYCOSYLTRANSFERASE"/>
    <property type="match status" value="1"/>
</dbReference>
<accession>A0A372IKH1</accession>
<evidence type="ECO:0000313" key="5">
    <source>
        <dbReference type="Proteomes" id="UP000264702"/>
    </source>
</evidence>
<protein>
    <submittedName>
        <fullName evidence="4">Glycosyltransferase family 2 protein</fullName>
    </submittedName>
</protein>
<organism evidence="4 5">
    <name type="scientific">Paracidobacterium acidisoli</name>
    <dbReference type="NCBI Taxonomy" id="2303751"/>
    <lineage>
        <taxon>Bacteria</taxon>
        <taxon>Pseudomonadati</taxon>
        <taxon>Acidobacteriota</taxon>
        <taxon>Terriglobia</taxon>
        <taxon>Terriglobales</taxon>
        <taxon>Acidobacteriaceae</taxon>
        <taxon>Paracidobacterium</taxon>
    </lineage>
</organism>
<dbReference type="PANTHER" id="PTHR43630">
    <property type="entry name" value="POLY-BETA-1,6-N-ACETYL-D-GLUCOSAMINE SYNTHASE"/>
    <property type="match status" value="1"/>
</dbReference>
<evidence type="ECO:0000256" key="2">
    <source>
        <dbReference type="SAM" id="Phobius"/>
    </source>
</evidence>
<dbReference type="InterPro" id="IPR029044">
    <property type="entry name" value="Nucleotide-diphossugar_trans"/>
</dbReference>
<keyword evidence="2" id="KW-0472">Membrane</keyword>
<dbReference type="CDD" id="cd02511">
    <property type="entry name" value="Beta4Glucosyltransferase"/>
    <property type="match status" value="1"/>
</dbReference>
<proteinExistence type="inferred from homology"/>
<dbReference type="Gene3D" id="3.90.550.10">
    <property type="entry name" value="Spore Coat Polysaccharide Biosynthesis Protein SpsA, Chain A"/>
    <property type="match status" value="1"/>
</dbReference>
<sequence>MKPTVIILTFNCADTLPATLAQARRVSGEIHCVDSFSTDGTLKIAEAAGAKIHQHAFENYGAQRNWAIDSLPIAGAWQLHLDADEWMNDELVEAILALPDDPPQSGFFLARYLRFLGRVLRHGSLSPTWHMRLFRTGVGRCEDRKYDQHFYVKQGTTAQLGGSMVDDIQMSLSDWTARHNRWSDGEVAETLSSKTVNEVRVEGNLSGNPVEKKRYWREKYGDLPLFVRPFALFFYQYFFRLGILDGMEGFIFWVLQSFWFRFLIDAKLYEAKQREAALPS</sequence>
<comment type="similarity">
    <text evidence="1">Belongs to the glycosyltransferase 2 family. WaaE/KdtX subfamily.</text>
</comment>
<dbReference type="GO" id="GO:0016740">
    <property type="term" value="F:transferase activity"/>
    <property type="evidence" value="ECO:0007669"/>
    <property type="project" value="UniProtKB-KW"/>
</dbReference>
<evidence type="ECO:0000259" key="3">
    <source>
        <dbReference type="Pfam" id="PF00535"/>
    </source>
</evidence>
<gene>
    <name evidence="4" type="ORF">D0Y96_17255</name>
</gene>
<feature type="transmembrane region" description="Helical" evidence="2">
    <location>
        <begin position="250"/>
        <end position="269"/>
    </location>
</feature>
<reference evidence="4 5" key="1">
    <citation type="submission" date="2018-08" db="EMBL/GenBank/DDBJ databases">
        <title>Acidipila sp. 4G-K13, an acidobacterium isolated from forest soil.</title>
        <authorList>
            <person name="Gao Z.-H."/>
            <person name="Qiu L.-H."/>
        </authorList>
    </citation>
    <scope>NUCLEOTIDE SEQUENCE [LARGE SCALE GENOMIC DNA]</scope>
    <source>
        <strain evidence="4 5">4G-K13</strain>
    </source>
</reference>
<feature type="domain" description="Glycosyltransferase 2-like" evidence="3">
    <location>
        <begin position="4"/>
        <end position="135"/>
    </location>
</feature>
<keyword evidence="2" id="KW-0812">Transmembrane</keyword>
<dbReference type="Proteomes" id="UP000264702">
    <property type="component" value="Unassembled WGS sequence"/>
</dbReference>
<dbReference type="InterPro" id="IPR001173">
    <property type="entry name" value="Glyco_trans_2-like"/>
</dbReference>
<dbReference type="EMBL" id="QVQT01000006">
    <property type="protein sequence ID" value="RFU15414.1"/>
    <property type="molecule type" value="Genomic_DNA"/>
</dbReference>
<keyword evidence="5" id="KW-1185">Reference proteome</keyword>
<keyword evidence="4" id="KW-0808">Transferase</keyword>
<dbReference type="OrthoDB" id="9815923at2"/>
<dbReference type="RefSeq" id="WP_117302378.1">
    <property type="nucleotide sequence ID" value="NZ_QVQT02000006.1"/>
</dbReference>
<dbReference type="Pfam" id="PF00535">
    <property type="entry name" value="Glycos_transf_2"/>
    <property type="match status" value="1"/>
</dbReference>
<dbReference type="SUPFAM" id="SSF53448">
    <property type="entry name" value="Nucleotide-diphospho-sugar transferases"/>
    <property type="match status" value="1"/>
</dbReference>
<keyword evidence="2" id="KW-1133">Transmembrane helix</keyword>
<name>A0A372IKH1_9BACT</name>
<evidence type="ECO:0000256" key="1">
    <source>
        <dbReference type="ARBA" id="ARBA00038494"/>
    </source>
</evidence>
<comment type="caution">
    <text evidence="4">The sequence shown here is derived from an EMBL/GenBank/DDBJ whole genome shotgun (WGS) entry which is preliminary data.</text>
</comment>
<dbReference type="AlphaFoldDB" id="A0A372IKH1"/>
<evidence type="ECO:0000313" key="4">
    <source>
        <dbReference type="EMBL" id="RFU15414.1"/>
    </source>
</evidence>